<evidence type="ECO:0000313" key="2">
    <source>
        <dbReference type="EMBL" id="MDR7330652.1"/>
    </source>
</evidence>
<dbReference type="RefSeq" id="WP_290196547.1">
    <property type="nucleotide sequence ID" value="NZ_CP047654.1"/>
</dbReference>
<evidence type="ECO:0000256" key="1">
    <source>
        <dbReference type="SAM" id="SignalP"/>
    </source>
</evidence>
<proteinExistence type="predicted"/>
<dbReference type="EMBL" id="JAVDXZ010000001">
    <property type="protein sequence ID" value="MDR7330652.1"/>
    <property type="molecule type" value="Genomic_DNA"/>
</dbReference>
<sequence>MGITKPLAAALTALVMLAPAVTASATVPYNEGRLVIGDPWGGPARTLDVGVSTGCTPVDDAPGLATLSVTTRDAAWERLMADTFHVSSWVPFVHTTAEISWHNRDTGQRGSGTQYGINGAILGAERWDVGPGLVDVDVTVTQSPGIPVEFSSVRSHSASGSYSVTSSGCGV</sequence>
<accession>A0ABU2A0D8</accession>
<gene>
    <name evidence="2" type="ORF">J2S39_002328</name>
</gene>
<evidence type="ECO:0000313" key="3">
    <source>
        <dbReference type="Proteomes" id="UP001180840"/>
    </source>
</evidence>
<keyword evidence="1" id="KW-0732">Signal</keyword>
<evidence type="ECO:0008006" key="4">
    <source>
        <dbReference type="Google" id="ProtNLM"/>
    </source>
</evidence>
<feature type="signal peptide" evidence="1">
    <location>
        <begin position="1"/>
        <end position="25"/>
    </location>
</feature>
<dbReference type="Proteomes" id="UP001180840">
    <property type="component" value="Unassembled WGS sequence"/>
</dbReference>
<feature type="chain" id="PRO_5046039366" description="Secreted protein" evidence="1">
    <location>
        <begin position="26"/>
        <end position="171"/>
    </location>
</feature>
<protein>
    <recommendedName>
        <fullName evidence="4">Secreted protein</fullName>
    </recommendedName>
</protein>
<keyword evidence="3" id="KW-1185">Reference proteome</keyword>
<comment type="caution">
    <text evidence="2">The sequence shown here is derived from an EMBL/GenBank/DDBJ whole genome shotgun (WGS) entry which is preliminary data.</text>
</comment>
<organism evidence="2 3">
    <name type="scientific">Corynebacterium guangdongense</name>
    <dbReference type="NCBI Taxonomy" id="1783348"/>
    <lineage>
        <taxon>Bacteria</taxon>
        <taxon>Bacillati</taxon>
        <taxon>Actinomycetota</taxon>
        <taxon>Actinomycetes</taxon>
        <taxon>Mycobacteriales</taxon>
        <taxon>Corynebacteriaceae</taxon>
        <taxon>Corynebacterium</taxon>
    </lineage>
</organism>
<reference evidence="2" key="1">
    <citation type="submission" date="2023-07" db="EMBL/GenBank/DDBJ databases">
        <title>Sequencing the genomes of 1000 actinobacteria strains.</title>
        <authorList>
            <person name="Klenk H.-P."/>
        </authorList>
    </citation>
    <scope>NUCLEOTIDE SEQUENCE</scope>
    <source>
        <strain evidence="2">DSM 107476</strain>
    </source>
</reference>
<name>A0ABU2A0D8_9CORY</name>